<feature type="transmembrane region" description="Helical" evidence="1">
    <location>
        <begin position="40"/>
        <end position="62"/>
    </location>
</feature>
<evidence type="ECO:0000256" key="1">
    <source>
        <dbReference type="SAM" id="Phobius"/>
    </source>
</evidence>
<feature type="chain" id="PRO_5016366699" evidence="2">
    <location>
        <begin position="25"/>
        <end position="136"/>
    </location>
</feature>
<comment type="caution">
    <text evidence="3">The sequence shown here is derived from an EMBL/GenBank/DDBJ whole genome shotgun (WGS) entry which is preliminary data.</text>
</comment>
<evidence type="ECO:0000313" key="4">
    <source>
        <dbReference type="Proteomes" id="UP000248196"/>
    </source>
</evidence>
<evidence type="ECO:0000256" key="2">
    <source>
        <dbReference type="SAM" id="SignalP"/>
    </source>
</evidence>
<feature type="signal peptide" evidence="2">
    <location>
        <begin position="1"/>
        <end position="24"/>
    </location>
</feature>
<keyword evidence="1" id="KW-0812">Transmembrane</keyword>
<proteinExistence type="predicted"/>
<dbReference type="RefSeq" id="WP_020453897.1">
    <property type="nucleotide sequence ID" value="NZ_CP185735.1"/>
</dbReference>
<dbReference type="EMBL" id="PESE01000001">
    <property type="protein sequence ID" value="PYD40834.1"/>
    <property type="molecule type" value="Genomic_DNA"/>
</dbReference>
<reference evidence="3 4" key="1">
    <citation type="submission" date="2017-11" db="EMBL/GenBank/DDBJ databases">
        <title>Genome sequence of the oocydin A producing rhizobacterium Serratia plymuthica 4Rx5.</title>
        <authorList>
            <person name="Matilla M.A."/>
            <person name="Udaondo Z."/>
            <person name="Salmond G.P.C."/>
        </authorList>
    </citation>
    <scope>NUCLEOTIDE SEQUENCE [LARGE SCALE GENOMIC DNA]</scope>
    <source>
        <strain evidence="3 4">4Rx5</strain>
    </source>
</reference>
<keyword evidence="2" id="KW-0732">Signal</keyword>
<keyword evidence="1" id="KW-0472">Membrane</keyword>
<dbReference type="AlphaFoldDB" id="A0A318P4B7"/>
<evidence type="ECO:0000313" key="3">
    <source>
        <dbReference type="EMBL" id="PYD40834.1"/>
    </source>
</evidence>
<gene>
    <name evidence="3" type="ORF">CT690_06030</name>
</gene>
<organism evidence="3 4">
    <name type="scientific">Serratia plymuthica</name>
    <dbReference type="NCBI Taxonomy" id="82996"/>
    <lineage>
        <taxon>Bacteria</taxon>
        <taxon>Pseudomonadati</taxon>
        <taxon>Pseudomonadota</taxon>
        <taxon>Gammaproteobacteria</taxon>
        <taxon>Enterobacterales</taxon>
        <taxon>Yersiniaceae</taxon>
        <taxon>Serratia</taxon>
    </lineage>
</organism>
<dbReference type="Proteomes" id="UP000248196">
    <property type="component" value="Unassembled WGS sequence"/>
</dbReference>
<sequence length="136" mass="15045">MFFLKRFTSASATFLLLFSATVQAQEQSCNAEQPCWIAPNHIFIYIILFIVIFGTLMAILVIRRSLPKEWSLADALSEDVELPVINEGDTGTKVSIDDTTGKPVLVPVMKASSSRLIALMGMLVILFMFQGLTSNK</sequence>
<keyword evidence="1" id="KW-1133">Transmembrane helix</keyword>
<feature type="transmembrane region" description="Helical" evidence="1">
    <location>
        <begin position="116"/>
        <end position="133"/>
    </location>
</feature>
<name>A0A318P4B7_SERPL</name>
<accession>A0A318P4B7</accession>
<protein>
    <submittedName>
        <fullName evidence="3">Uncharacterized protein</fullName>
    </submittedName>
</protein>
<dbReference type="OrthoDB" id="9180214at2"/>